<dbReference type="Proteomes" id="UP001161757">
    <property type="component" value="Unassembled WGS sequence"/>
</dbReference>
<comment type="caution">
    <text evidence="3">The sequence shown here is derived from an EMBL/GenBank/DDBJ whole genome shotgun (WGS) entry which is preliminary data.</text>
</comment>
<evidence type="ECO:0000313" key="3">
    <source>
        <dbReference type="EMBL" id="KAJ8991335.1"/>
    </source>
</evidence>
<dbReference type="AlphaFoldDB" id="A0AAN6IUI5"/>
<reference evidence="3" key="1">
    <citation type="submission" date="2023-01" db="EMBL/GenBank/DDBJ databases">
        <title>Exophiala dermititidis isolated from Cystic Fibrosis Patient.</title>
        <authorList>
            <person name="Kurbessoian T."/>
            <person name="Crocker A."/>
            <person name="Murante D."/>
            <person name="Hogan D.A."/>
            <person name="Stajich J.E."/>
        </authorList>
    </citation>
    <scope>NUCLEOTIDE SEQUENCE</scope>
    <source>
        <strain evidence="3">Ex8</strain>
    </source>
</reference>
<evidence type="ECO:0000256" key="2">
    <source>
        <dbReference type="SAM" id="MobiDB-lite"/>
    </source>
</evidence>
<keyword evidence="1" id="KW-0175">Coiled coil</keyword>
<feature type="coiled-coil region" evidence="1">
    <location>
        <begin position="173"/>
        <end position="221"/>
    </location>
</feature>
<organism evidence="3 4">
    <name type="scientific">Exophiala dermatitidis</name>
    <name type="common">Black yeast-like fungus</name>
    <name type="synonym">Wangiella dermatitidis</name>
    <dbReference type="NCBI Taxonomy" id="5970"/>
    <lineage>
        <taxon>Eukaryota</taxon>
        <taxon>Fungi</taxon>
        <taxon>Dikarya</taxon>
        <taxon>Ascomycota</taxon>
        <taxon>Pezizomycotina</taxon>
        <taxon>Eurotiomycetes</taxon>
        <taxon>Chaetothyriomycetidae</taxon>
        <taxon>Chaetothyriales</taxon>
        <taxon>Herpotrichiellaceae</taxon>
        <taxon>Exophiala</taxon>
    </lineage>
</organism>
<feature type="region of interest" description="Disordered" evidence="2">
    <location>
        <begin position="100"/>
        <end position="139"/>
    </location>
</feature>
<proteinExistence type="predicted"/>
<name>A0AAN6IUI5_EXODE</name>
<evidence type="ECO:0000256" key="1">
    <source>
        <dbReference type="SAM" id="Coils"/>
    </source>
</evidence>
<feature type="region of interest" description="Disordered" evidence="2">
    <location>
        <begin position="1"/>
        <end position="23"/>
    </location>
</feature>
<sequence>MSLGQHQLEADTGSPMRPGSSWTANSFFADSAISVRTRTPGPLEKETNPFDTYAATEQPGLADRLEGLVAEIWASEQDCAIRGNKRRRLERAMDEIEAALEDEESYLEPNRSDPGTTDPETAEPEQSPTTPAMPTASDEELERIRTNLASTVEAMRLRQQEQRHLHQLAIEKLEAVAQRCLQQERALREFSEEIAYLREQNRHLDQELETATNRLNQSQLESARKDLAINAMSSAVAGLEGWINNSSTPNRTPRRIVTRGRGRFRGRYYAEEQMDVPAWSGGSDARLHDGVTAWVRGFRDVEEELKSSQGNLKARLEEGKIRLDDGGDDWGEFESASGV</sequence>
<dbReference type="EMBL" id="JAJGCB010000008">
    <property type="protein sequence ID" value="KAJ8991335.1"/>
    <property type="molecule type" value="Genomic_DNA"/>
</dbReference>
<feature type="compositionally biased region" description="Polar residues" evidence="2">
    <location>
        <begin position="113"/>
        <end position="132"/>
    </location>
</feature>
<evidence type="ECO:0000313" key="4">
    <source>
        <dbReference type="Proteomes" id="UP001161757"/>
    </source>
</evidence>
<protein>
    <submittedName>
        <fullName evidence="3">Uncharacterized protein</fullName>
    </submittedName>
</protein>
<gene>
    <name evidence="3" type="ORF">HRR80_004677</name>
</gene>
<accession>A0AAN6IUI5</accession>